<dbReference type="AlphaFoldDB" id="A0A3E4M0E6"/>
<evidence type="ECO:0000313" key="6">
    <source>
        <dbReference type="Proteomes" id="UP000283297"/>
    </source>
</evidence>
<feature type="transmembrane region" description="Helical" evidence="1">
    <location>
        <begin position="73"/>
        <end position="96"/>
    </location>
</feature>
<dbReference type="EMBL" id="QROF01000010">
    <property type="protein sequence ID" value="RHL03038.1"/>
    <property type="molecule type" value="Genomic_DNA"/>
</dbReference>
<comment type="caution">
    <text evidence="2">The sequence shown here is derived from an EMBL/GenBank/DDBJ whole genome shotgun (WGS) entry which is preliminary data.</text>
</comment>
<dbReference type="Proteomes" id="UP000286181">
    <property type="component" value="Unassembled WGS sequence"/>
</dbReference>
<dbReference type="Proteomes" id="UP000261052">
    <property type="component" value="Unassembled WGS sequence"/>
</dbReference>
<dbReference type="EMBL" id="QRON01000002">
    <property type="protein sequence ID" value="RHL29997.1"/>
    <property type="molecule type" value="Genomic_DNA"/>
</dbReference>
<evidence type="ECO:0000313" key="4">
    <source>
        <dbReference type="EMBL" id="RHL29997.1"/>
    </source>
</evidence>
<protein>
    <submittedName>
        <fullName evidence="2">Uncharacterized protein</fullName>
    </submittedName>
</protein>
<dbReference type="EMBL" id="QSQP01000008">
    <property type="protein sequence ID" value="RGK43106.1"/>
    <property type="molecule type" value="Genomic_DNA"/>
</dbReference>
<evidence type="ECO:0000256" key="1">
    <source>
        <dbReference type="SAM" id="Phobius"/>
    </source>
</evidence>
<feature type="transmembrane region" description="Helical" evidence="1">
    <location>
        <begin position="159"/>
        <end position="182"/>
    </location>
</feature>
<proteinExistence type="predicted"/>
<gene>
    <name evidence="4" type="ORF">DW028_05090</name>
    <name evidence="3" type="ORF">DW038_11335</name>
    <name evidence="2" type="ORF">DXD13_07580</name>
</gene>
<keyword evidence="1" id="KW-0812">Transmembrane</keyword>
<evidence type="ECO:0000313" key="2">
    <source>
        <dbReference type="EMBL" id="RGK43106.1"/>
    </source>
</evidence>
<evidence type="ECO:0000313" key="5">
    <source>
        <dbReference type="Proteomes" id="UP000261052"/>
    </source>
</evidence>
<organism evidence="2 5">
    <name type="scientific">Agathobacter rectalis</name>
    <dbReference type="NCBI Taxonomy" id="39491"/>
    <lineage>
        <taxon>Bacteria</taxon>
        <taxon>Bacillati</taxon>
        <taxon>Bacillota</taxon>
        <taxon>Clostridia</taxon>
        <taxon>Lachnospirales</taxon>
        <taxon>Lachnospiraceae</taxon>
        <taxon>Agathobacter</taxon>
    </lineage>
</organism>
<evidence type="ECO:0000313" key="3">
    <source>
        <dbReference type="EMBL" id="RHL03038.1"/>
    </source>
</evidence>
<sequence>MIRDYFERKKIWLSSSPGHIGLAFIVLLVTTLCGVLGFVFAGVLLIALSASYISSEINYLLPFNEKERKTRFLTEVMLDLLCLSVPLLINTAIIVIRHRKLELFSHPLYVAVCFISYIIILAHFSINDIFWKAAEDSRNLEKCLADASVSKSVKIYETFIALVKIVIDAGLFVCLMTIVTNGSFSDMAGIDNEFYKLGCIAGILSGAILIIDMARTIGGRNEYFHTV</sequence>
<dbReference type="Proteomes" id="UP000283297">
    <property type="component" value="Unassembled WGS sequence"/>
</dbReference>
<keyword evidence="1" id="KW-1133">Transmembrane helix</keyword>
<dbReference type="RefSeq" id="WP_117685887.1">
    <property type="nucleotide sequence ID" value="NZ_JAQDCR010000019.1"/>
</dbReference>
<name>A0A3E4M0E6_9FIRM</name>
<feature type="transmembrane region" description="Helical" evidence="1">
    <location>
        <begin position="194"/>
        <end position="214"/>
    </location>
</feature>
<keyword evidence="1" id="KW-0472">Membrane</keyword>
<accession>A0A3E4M0E6</accession>
<feature type="transmembrane region" description="Helical" evidence="1">
    <location>
        <begin position="108"/>
        <end position="126"/>
    </location>
</feature>
<feature type="transmembrane region" description="Helical" evidence="1">
    <location>
        <begin position="20"/>
        <end position="53"/>
    </location>
</feature>
<evidence type="ECO:0000313" key="7">
    <source>
        <dbReference type="Proteomes" id="UP000286181"/>
    </source>
</evidence>
<reference evidence="5 6" key="1">
    <citation type="submission" date="2018-08" db="EMBL/GenBank/DDBJ databases">
        <title>A genome reference for cultivated species of the human gut microbiota.</title>
        <authorList>
            <person name="Zou Y."/>
            <person name="Xue W."/>
            <person name="Luo G."/>
        </authorList>
    </citation>
    <scope>NUCLEOTIDE SEQUENCE [LARGE SCALE GENOMIC DNA]</scope>
    <source>
        <strain evidence="4 6">AF38-24</strain>
        <strain evidence="3 7">AF39-14AC</strain>
        <strain evidence="2 5">TF11-15AC</strain>
    </source>
</reference>